<evidence type="ECO:0000313" key="1">
    <source>
        <dbReference type="EMBL" id="KAJ5071703.1"/>
    </source>
</evidence>
<protein>
    <submittedName>
        <fullName evidence="1">Uncharacterized protein</fullName>
    </submittedName>
</protein>
<organism evidence="1 2">
    <name type="scientific">Anaeramoeba ignava</name>
    <name type="common">Anaerobic marine amoeba</name>
    <dbReference type="NCBI Taxonomy" id="1746090"/>
    <lineage>
        <taxon>Eukaryota</taxon>
        <taxon>Metamonada</taxon>
        <taxon>Anaeramoebidae</taxon>
        <taxon>Anaeramoeba</taxon>
    </lineage>
</organism>
<proteinExistence type="predicted"/>
<dbReference type="Gene3D" id="3.40.630.10">
    <property type="entry name" value="Zn peptidases"/>
    <property type="match status" value="2"/>
</dbReference>
<dbReference type="Proteomes" id="UP001149090">
    <property type="component" value="Unassembled WGS sequence"/>
</dbReference>
<accession>A0A9Q0LFC3</accession>
<sequence length="514" mass="58513">MESIEKNLFKFLELNQNAIPQFLESNLNQFLDSFSFDESNNFIGDKSVKEPKAIVIIHSAIDNFDESEINSKTSKNEEKQTIQGVNLKNQASLAIMMEIVKAFNPKNIQVVYLGISQMKDPKKANELIFEILKKADFKEKYCISIHGYSETVNVDQGPVTITISYENTHKRIYNMIKTISEKEYDPNPFQFISHEQYNRFGLVNLKIDDDCEVLPLCFPISQMQEKESLISLNDLSKVYVITMRMLELLDRSRYHYTSFYEETPNVVPDAEPSLNTDLLLDLMRIASPTGYEKRLRDYICKNILTANDILFETDSFGNIFSLNLPNRPLLCAHIDTVQQMKDVIYIDTVKRTGNIISGQGIIGADDKCGVFVILDLLLNHKMNFNWLLTCGEEKHLLGAKAFIESSHAYKLFELPYALILDGGGSRRVIRCYESGFGPYSLDLFLSNIGSSFGYSSYFSTGSNDARVLSTFINSATISVAACNIHREEEFVDIFGLIDAHKFVKKCLESEFSDN</sequence>
<dbReference type="EMBL" id="JAPDFW010000086">
    <property type="protein sequence ID" value="KAJ5071703.1"/>
    <property type="molecule type" value="Genomic_DNA"/>
</dbReference>
<keyword evidence="2" id="KW-1185">Reference proteome</keyword>
<evidence type="ECO:0000313" key="2">
    <source>
        <dbReference type="Proteomes" id="UP001149090"/>
    </source>
</evidence>
<dbReference type="SUPFAM" id="SSF53187">
    <property type="entry name" value="Zn-dependent exopeptidases"/>
    <property type="match status" value="1"/>
</dbReference>
<comment type="caution">
    <text evidence="1">The sequence shown here is derived from an EMBL/GenBank/DDBJ whole genome shotgun (WGS) entry which is preliminary data.</text>
</comment>
<reference evidence="1" key="1">
    <citation type="submission" date="2022-10" db="EMBL/GenBank/DDBJ databases">
        <title>Novel sulphate-reducing endosymbionts in the free-living metamonad Anaeramoeba.</title>
        <authorList>
            <person name="Jerlstrom-Hultqvist J."/>
            <person name="Cepicka I."/>
            <person name="Gallot-Lavallee L."/>
            <person name="Salas-Leiva D."/>
            <person name="Curtis B.A."/>
            <person name="Zahonova K."/>
            <person name="Pipaliya S."/>
            <person name="Dacks J."/>
            <person name="Roger A.J."/>
        </authorList>
    </citation>
    <scope>NUCLEOTIDE SEQUENCE</scope>
    <source>
        <strain evidence="1">BMAN</strain>
    </source>
</reference>
<dbReference type="AlphaFoldDB" id="A0A9Q0LFC3"/>
<name>A0A9Q0LFC3_ANAIG</name>
<gene>
    <name evidence="1" type="ORF">M0811_10112</name>
</gene>